<evidence type="ECO:0000313" key="2">
    <source>
        <dbReference type="Proteomes" id="UP000799118"/>
    </source>
</evidence>
<accession>A0A6A4I8I6</accession>
<proteinExistence type="predicted"/>
<organism evidence="1 2">
    <name type="scientific">Gymnopus androsaceus JB14</name>
    <dbReference type="NCBI Taxonomy" id="1447944"/>
    <lineage>
        <taxon>Eukaryota</taxon>
        <taxon>Fungi</taxon>
        <taxon>Dikarya</taxon>
        <taxon>Basidiomycota</taxon>
        <taxon>Agaricomycotina</taxon>
        <taxon>Agaricomycetes</taxon>
        <taxon>Agaricomycetidae</taxon>
        <taxon>Agaricales</taxon>
        <taxon>Marasmiineae</taxon>
        <taxon>Omphalotaceae</taxon>
        <taxon>Gymnopus</taxon>
    </lineage>
</organism>
<dbReference type="AlphaFoldDB" id="A0A6A4I8I6"/>
<gene>
    <name evidence="1" type="ORF">BT96DRAFT_972688</name>
</gene>
<evidence type="ECO:0000313" key="1">
    <source>
        <dbReference type="EMBL" id="KAE9405104.1"/>
    </source>
</evidence>
<protein>
    <submittedName>
        <fullName evidence="1">Uncharacterized protein</fullName>
    </submittedName>
</protein>
<keyword evidence="2" id="KW-1185">Reference proteome</keyword>
<sequence>MDEYNHSETSSIITSARTISSSSTIPGLGALSGRAITALGSAVINGVESILIRRRLAQIENIFERGLPQSSDDLRAIYSDLLELSRPPYSRSLQTRALQLIQDNFGNMEIEGLTTSENCSTETSSIFTSTGPYTSSSSTIPGLGAHSGKAIKRLGSIVVVHGINGVIGRWKLAQIKLQVEQVRILEERLPLDRWTRLRAFYSGYSAQNLDWNERKGLYTDVLSELFRHVYSLSIRKRARDNLKGMFSRSCEAPPRWKK</sequence>
<dbReference type="Proteomes" id="UP000799118">
    <property type="component" value="Unassembled WGS sequence"/>
</dbReference>
<reference evidence="1" key="1">
    <citation type="journal article" date="2019" name="Environ. Microbiol.">
        <title>Fungal ecological strategies reflected in gene transcription - a case study of two litter decomposers.</title>
        <authorList>
            <person name="Barbi F."/>
            <person name="Kohler A."/>
            <person name="Barry K."/>
            <person name="Baskaran P."/>
            <person name="Daum C."/>
            <person name="Fauchery L."/>
            <person name="Ihrmark K."/>
            <person name="Kuo A."/>
            <person name="LaButti K."/>
            <person name="Lipzen A."/>
            <person name="Morin E."/>
            <person name="Grigoriev I.V."/>
            <person name="Henrissat B."/>
            <person name="Lindahl B."/>
            <person name="Martin F."/>
        </authorList>
    </citation>
    <scope>NUCLEOTIDE SEQUENCE</scope>
    <source>
        <strain evidence="1">JB14</strain>
    </source>
</reference>
<dbReference type="OrthoDB" id="3062192at2759"/>
<dbReference type="EMBL" id="ML769411">
    <property type="protein sequence ID" value="KAE9405104.1"/>
    <property type="molecule type" value="Genomic_DNA"/>
</dbReference>
<name>A0A6A4I8I6_9AGAR</name>